<keyword evidence="5" id="KW-1185">Reference proteome</keyword>
<reference evidence="4" key="2">
    <citation type="submission" date="2020-09" db="EMBL/GenBank/DDBJ databases">
        <authorList>
            <person name="Sun Q."/>
            <person name="Zhou Y."/>
        </authorList>
    </citation>
    <scope>NUCLEOTIDE SEQUENCE</scope>
    <source>
        <strain evidence="4">CGMCC 1.12827</strain>
    </source>
</reference>
<reference evidence="4" key="1">
    <citation type="journal article" date="2014" name="Int. J. Syst. Evol. Microbiol.">
        <title>Complete genome sequence of Corynebacterium casei LMG S-19264T (=DSM 44701T), isolated from a smear-ripened cheese.</title>
        <authorList>
            <consortium name="US DOE Joint Genome Institute (JGI-PGF)"/>
            <person name="Walter F."/>
            <person name="Albersmeier A."/>
            <person name="Kalinowski J."/>
            <person name="Ruckert C."/>
        </authorList>
    </citation>
    <scope>NUCLEOTIDE SEQUENCE</scope>
    <source>
        <strain evidence="4">CGMCC 1.12827</strain>
    </source>
</reference>
<dbReference type="GO" id="GO:0005737">
    <property type="term" value="C:cytoplasm"/>
    <property type="evidence" value="ECO:0007669"/>
    <property type="project" value="UniProtKB-SubCell"/>
</dbReference>
<dbReference type="InterPro" id="IPR029001">
    <property type="entry name" value="ITPase-like_fam"/>
</dbReference>
<dbReference type="RefSeq" id="WP_229742049.1">
    <property type="nucleotide sequence ID" value="NZ_BMGC01000001.1"/>
</dbReference>
<organism evidence="4 5">
    <name type="scientific">Gordonia jinhuaensis</name>
    <dbReference type="NCBI Taxonomy" id="1517702"/>
    <lineage>
        <taxon>Bacteria</taxon>
        <taxon>Bacillati</taxon>
        <taxon>Actinomycetota</taxon>
        <taxon>Actinomycetes</taxon>
        <taxon>Mycobacteriales</taxon>
        <taxon>Gordoniaceae</taxon>
        <taxon>Gordonia</taxon>
    </lineage>
</organism>
<dbReference type="EC" id="3.6.1.9" evidence="3"/>
<evidence type="ECO:0000313" key="5">
    <source>
        <dbReference type="Proteomes" id="UP000621454"/>
    </source>
</evidence>
<sequence>MTGPGPGRSAPVLVLASASPARRRLLQAAGIDPVVAVSHVDEDALVDALPGDTGPAQVVAALAEAKAREVFTRLPSATDPALPAGTRVVVIGCDSMLAREATLSGKPHTAEVARRQWRAMRGETAQLITGHCLILGTVPSGEDAGGQDTGEPTVIVDTASTDIVFGSPTDAQIDAYVDTGEPLEVAGAFTLDGLGGWFIERIDGDPSSVIGLSLPLVRRLADTAGVDITELWNR</sequence>
<dbReference type="SUPFAM" id="SSF52972">
    <property type="entry name" value="ITPase-like"/>
    <property type="match status" value="1"/>
</dbReference>
<comment type="catalytic activity">
    <reaction evidence="3">
        <text>a 2'-deoxyribonucleoside 5'-triphosphate + H2O = a 2'-deoxyribonucleoside 5'-phosphate + diphosphate + H(+)</text>
        <dbReference type="Rhea" id="RHEA:44644"/>
        <dbReference type="ChEBI" id="CHEBI:15377"/>
        <dbReference type="ChEBI" id="CHEBI:15378"/>
        <dbReference type="ChEBI" id="CHEBI:33019"/>
        <dbReference type="ChEBI" id="CHEBI:61560"/>
        <dbReference type="ChEBI" id="CHEBI:65317"/>
        <dbReference type="EC" id="3.6.1.9"/>
    </reaction>
</comment>
<comment type="cofactor">
    <cofactor evidence="1 3">
        <name>a divalent metal cation</name>
        <dbReference type="ChEBI" id="CHEBI:60240"/>
    </cofactor>
</comment>
<dbReference type="Pfam" id="PF02545">
    <property type="entry name" value="Maf"/>
    <property type="match status" value="1"/>
</dbReference>
<dbReference type="PANTHER" id="PTHR43213:SF5">
    <property type="entry name" value="BIFUNCTIONAL DTTP_UTP PYROPHOSPHATASE_METHYLTRANSFERASE PROTEIN-RELATED"/>
    <property type="match status" value="1"/>
</dbReference>
<dbReference type="InterPro" id="IPR003697">
    <property type="entry name" value="Maf-like"/>
</dbReference>
<comment type="catalytic activity">
    <reaction evidence="3">
        <text>a ribonucleoside 5'-triphosphate + H2O = a ribonucleoside 5'-phosphate + diphosphate + H(+)</text>
        <dbReference type="Rhea" id="RHEA:23996"/>
        <dbReference type="ChEBI" id="CHEBI:15377"/>
        <dbReference type="ChEBI" id="CHEBI:15378"/>
        <dbReference type="ChEBI" id="CHEBI:33019"/>
        <dbReference type="ChEBI" id="CHEBI:58043"/>
        <dbReference type="ChEBI" id="CHEBI:61557"/>
        <dbReference type="EC" id="3.6.1.9"/>
    </reaction>
</comment>
<comment type="caution">
    <text evidence="4">The sequence shown here is derived from an EMBL/GenBank/DDBJ whole genome shotgun (WGS) entry which is preliminary data.</text>
</comment>
<keyword evidence="3" id="KW-0963">Cytoplasm</keyword>
<dbReference type="PIRSF" id="PIRSF006305">
    <property type="entry name" value="Maf"/>
    <property type="match status" value="1"/>
</dbReference>
<comment type="caution">
    <text evidence="3">Lacks conserved residue(s) required for the propagation of feature annotation.</text>
</comment>
<evidence type="ECO:0000313" key="4">
    <source>
        <dbReference type="EMBL" id="GGB16639.1"/>
    </source>
</evidence>
<dbReference type="AlphaFoldDB" id="A0A916WN30"/>
<comment type="similarity">
    <text evidence="3">Belongs to the Maf family.</text>
</comment>
<dbReference type="NCBIfam" id="TIGR00172">
    <property type="entry name" value="maf"/>
    <property type="match status" value="1"/>
</dbReference>
<keyword evidence="2 3" id="KW-0378">Hydrolase</keyword>
<dbReference type="EMBL" id="BMGC01000001">
    <property type="protein sequence ID" value="GGB16639.1"/>
    <property type="molecule type" value="Genomic_DNA"/>
</dbReference>
<comment type="function">
    <text evidence="3">Nucleoside triphosphate pyrophosphatase. May have a dual role in cell division arrest and in preventing the incorporation of modified nucleotides into cellular nucleic acids.</text>
</comment>
<evidence type="ECO:0000256" key="2">
    <source>
        <dbReference type="ARBA" id="ARBA00022801"/>
    </source>
</evidence>
<accession>A0A916WN30</accession>
<dbReference type="GO" id="GO:0047429">
    <property type="term" value="F:nucleoside triphosphate diphosphatase activity"/>
    <property type="evidence" value="ECO:0007669"/>
    <property type="project" value="UniProtKB-EC"/>
</dbReference>
<dbReference type="Proteomes" id="UP000621454">
    <property type="component" value="Unassembled WGS sequence"/>
</dbReference>
<dbReference type="GO" id="GO:0009117">
    <property type="term" value="P:nucleotide metabolic process"/>
    <property type="evidence" value="ECO:0007669"/>
    <property type="project" value="UniProtKB-KW"/>
</dbReference>
<evidence type="ECO:0000256" key="3">
    <source>
        <dbReference type="HAMAP-Rule" id="MF_00528"/>
    </source>
</evidence>
<dbReference type="CDD" id="cd00555">
    <property type="entry name" value="Maf"/>
    <property type="match status" value="1"/>
</dbReference>
<proteinExistence type="inferred from homology"/>
<evidence type="ECO:0000256" key="1">
    <source>
        <dbReference type="ARBA" id="ARBA00001968"/>
    </source>
</evidence>
<feature type="active site" description="Proton acceptor" evidence="3">
    <location>
        <position position="94"/>
    </location>
</feature>
<gene>
    <name evidence="4" type="ORF">GCM10011489_00930</name>
</gene>
<protein>
    <recommendedName>
        <fullName evidence="3">Nucleoside triphosphate pyrophosphatase</fullName>
        <ecNumber evidence="3">3.6.1.9</ecNumber>
    </recommendedName>
    <alternativeName>
        <fullName evidence="3">Nucleotide pyrophosphatase</fullName>
        <shortName evidence="3">Nucleotide PPase</shortName>
    </alternativeName>
</protein>
<keyword evidence="3" id="KW-0546">Nucleotide metabolism</keyword>
<dbReference type="HAMAP" id="MF_00528">
    <property type="entry name" value="Maf"/>
    <property type="match status" value="1"/>
</dbReference>
<dbReference type="Gene3D" id="3.90.950.10">
    <property type="match status" value="1"/>
</dbReference>
<dbReference type="PANTHER" id="PTHR43213">
    <property type="entry name" value="BIFUNCTIONAL DTTP/UTP PYROPHOSPHATASE/METHYLTRANSFERASE PROTEIN-RELATED"/>
    <property type="match status" value="1"/>
</dbReference>
<name>A0A916WN30_9ACTN</name>
<comment type="subcellular location">
    <subcellularLocation>
        <location evidence="3">Cytoplasm</location>
    </subcellularLocation>
</comment>